<sequence>MSNIVEAANLGRRQIDPGEITIVSNDVERPKPGASWKAAEQHVIPKNRLWIVFAGLMGCTFLAALDQTIIATALPTIVEQLGDGKNYSWVGSSYLLAGTALAPLYGKLSDLVGRKPILYFTIVTFLVGSALAGAAQNLTWLIVCRAIQGIGGGGIIQIVQIVISDIVSLEDRGKYAGFLGATWGVASVAGPLLGGLLTDHVSWRWCFYINLPTGGVAGAILFFFLNVNPQQGMPLIQHLRQFDFFGLFLLVSGVVCLLIGFNSGETTWSDAETISLLAIGCTLLLAGCINELYTTRSPILPPRLFKTRTTAAVLISNLLHALTFFSGAFYLPLYFQILGSSATGAGVRLLPFSLGTAFASALSGILVSRTARYRIIIWFGWSVMLLGWGLMTMLDDTSTTPQKVLYPLVTALGVGCLFQAPLIALQAAMPLKDVATSTAAFGFVRTLGGTMGISIGQAIYSSVLKKKLADFPTGGFDTSPAALSQGVKQLKDIPEPYRHEIIHAYTLSIGTIWIVNAPLVGFGFLLVLLLKAYTLKQNIIRGDDPEALADGDEEKVETEAYRSPEGQMVSENVDDSQ</sequence>
<protein>
    <submittedName>
        <fullName evidence="1">MFS amino acid permease</fullName>
    </submittedName>
</protein>
<comment type="caution">
    <text evidence="1">The sequence shown here is derived from an EMBL/GenBank/DDBJ whole genome shotgun (WGS) entry which is preliminary data.</text>
</comment>
<dbReference type="Proteomes" id="UP000814140">
    <property type="component" value="Unassembled WGS sequence"/>
</dbReference>
<gene>
    <name evidence="1" type="ORF">BV25DRAFT_1989642</name>
</gene>
<organism evidence="1 2">
    <name type="scientific">Artomyces pyxidatus</name>
    <dbReference type="NCBI Taxonomy" id="48021"/>
    <lineage>
        <taxon>Eukaryota</taxon>
        <taxon>Fungi</taxon>
        <taxon>Dikarya</taxon>
        <taxon>Basidiomycota</taxon>
        <taxon>Agaricomycotina</taxon>
        <taxon>Agaricomycetes</taxon>
        <taxon>Russulales</taxon>
        <taxon>Auriscalpiaceae</taxon>
        <taxon>Artomyces</taxon>
    </lineage>
</organism>
<reference evidence="1" key="1">
    <citation type="submission" date="2021-03" db="EMBL/GenBank/DDBJ databases">
        <authorList>
            <consortium name="DOE Joint Genome Institute"/>
            <person name="Ahrendt S."/>
            <person name="Looney B.P."/>
            <person name="Miyauchi S."/>
            <person name="Morin E."/>
            <person name="Drula E."/>
            <person name="Courty P.E."/>
            <person name="Chicoki N."/>
            <person name="Fauchery L."/>
            <person name="Kohler A."/>
            <person name="Kuo A."/>
            <person name="Labutti K."/>
            <person name="Pangilinan J."/>
            <person name="Lipzen A."/>
            <person name="Riley R."/>
            <person name="Andreopoulos W."/>
            <person name="He G."/>
            <person name="Johnson J."/>
            <person name="Barry K.W."/>
            <person name="Grigoriev I.V."/>
            <person name="Nagy L."/>
            <person name="Hibbett D."/>
            <person name="Henrissat B."/>
            <person name="Matheny P.B."/>
            <person name="Labbe J."/>
            <person name="Martin F."/>
        </authorList>
    </citation>
    <scope>NUCLEOTIDE SEQUENCE</scope>
    <source>
        <strain evidence="1">HHB10654</strain>
    </source>
</reference>
<proteinExistence type="predicted"/>
<evidence type="ECO:0000313" key="1">
    <source>
        <dbReference type="EMBL" id="KAI0064904.1"/>
    </source>
</evidence>
<evidence type="ECO:0000313" key="2">
    <source>
        <dbReference type="Proteomes" id="UP000814140"/>
    </source>
</evidence>
<dbReference type="EMBL" id="MU277197">
    <property type="protein sequence ID" value="KAI0064904.1"/>
    <property type="molecule type" value="Genomic_DNA"/>
</dbReference>
<keyword evidence="2" id="KW-1185">Reference proteome</keyword>
<reference evidence="1" key="2">
    <citation type="journal article" date="2022" name="New Phytol.">
        <title>Evolutionary transition to the ectomycorrhizal habit in the genomes of a hyperdiverse lineage of mushroom-forming fungi.</title>
        <authorList>
            <person name="Looney B."/>
            <person name="Miyauchi S."/>
            <person name="Morin E."/>
            <person name="Drula E."/>
            <person name="Courty P.E."/>
            <person name="Kohler A."/>
            <person name="Kuo A."/>
            <person name="LaButti K."/>
            <person name="Pangilinan J."/>
            <person name="Lipzen A."/>
            <person name="Riley R."/>
            <person name="Andreopoulos W."/>
            <person name="He G."/>
            <person name="Johnson J."/>
            <person name="Nolan M."/>
            <person name="Tritt A."/>
            <person name="Barry K.W."/>
            <person name="Grigoriev I.V."/>
            <person name="Nagy L.G."/>
            <person name="Hibbett D."/>
            <person name="Henrissat B."/>
            <person name="Matheny P.B."/>
            <person name="Labbe J."/>
            <person name="Martin F.M."/>
        </authorList>
    </citation>
    <scope>NUCLEOTIDE SEQUENCE</scope>
    <source>
        <strain evidence="1">HHB10654</strain>
    </source>
</reference>
<name>A0ACB8T8U1_9AGAM</name>
<accession>A0ACB8T8U1</accession>